<protein>
    <recommendedName>
        <fullName evidence="5">Nitroreductase</fullName>
    </recommendedName>
</protein>
<reference evidence="3 4" key="2">
    <citation type="submission" date="2020-03" db="EMBL/GenBank/DDBJ databases">
        <authorList>
            <person name="Ichikawa N."/>
            <person name="Kimura A."/>
            <person name="Kitahashi Y."/>
            <person name="Uohara A."/>
        </authorList>
    </citation>
    <scope>NUCLEOTIDE SEQUENCE [LARGE SCALE GENOMIC DNA]</scope>
    <source>
        <strain evidence="3 4">NBRC 108638</strain>
    </source>
</reference>
<dbReference type="PANTHER" id="PTHR39428">
    <property type="entry name" value="F420H(2)-DEPENDENT QUINONE REDUCTASE RV1261C"/>
    <property type="match status" value="1"/>
</dbReference>
<dbReference type="AlphaFoldDB" id="A0A6V8LLA4"/>
<evidence type="ECO:0000256" key="2">
    <source>
        <dbReference type="ARBA" id="ARBA00049106"/>
    </source>
</evidence>
<dbReference type="NCBIfam" id="TIGR00026">
    <property type="entry name" value="hi_GC_TIGR00026"/>
    <property type="match status" value="1"/>
</dbReference>
<evidence type="ECO:0008006" key="5">
    <source>
        <dbReference type="Google" id="ProtNLM"/>
    </source>
</evidence>
<evidence type="ECO:0000256" key="1">
    <source>
        <dbReference type="ARBA" id="ARBA00008710"/>
    </source>
</evidence>
<name>A0A6V8LLA4_9ACTN</name>
<comment type="caution">
    <text evidence="3">The sequence shown here is derived from an EMBL/GenBank/DDBJ whole genome shotgun (WGS) entry which is preliminary data.</text>
</comment>
<dbReference type="SUPFAM" id="SSF50475">
    <property type="entry name" value="FMN-binding split barrel"/>
    <property type="match status" value="1"/>
</dbReference>
<dbReference type="EMBL" id="BLPG01000002">
    <property type="protein sequence ID" value="GFJ95751.1"/>
    <property type="molecule type" value="Genomic_DNA"/>
</dbReference>
<dbReference type="Proteomes" id="UP000482960">
    <property type="component" value="Unassembled WGS sequence"/>
</dbReference>
<sequence>MTLPTDMKAHNEALIAQFRANGGTAPQGRSLLLLTTTGARTGQPRTTPMMAIRYDDRLLVVASNAGAPKHPDWYRNLVADPRVTVEFEGEAYAARAAVPRGENRDRIFAWVVDRYPFFADHQAKAGRTIPVVLLERTYAA</sequence>
<comment type="similarity">
    <text evidence="1">Belongs to the F420H(2)-dependent quinone reductase family.</text>
</comment>
<proteinExistence type="inferred from homology"/>
<dbReference type="InterPro" id="IPR012349">
    <property type="entry name" value="Split_barrel_FMN-bd"/>
</dbReference>
<comment type="catalytic activity">
    <reaction evidence="2">
        <text>oxidized coenzyme F420-(gamma-L-Glu)(n) + a quinol + H(+) = reduced coenzyme F420-(gamma-L-Glu)(n) + a quinone</text>
        <dbReference type="Rhea" id="RHEA:39663"/>
        <dbReference type="Rhea" id="RHEA-COMP:12939"/>
        <dbReference type="Rhea" id="RHEA-COMP:14378"/>
        <dbReference type="ChEBI" id="CHEBI:15378"/>
        <dbReference type="ChEBI" id="CHEBI:24646"/>
        <dbReference type="ChEBI" id="CHEBI:132124"/>
        <dbReference type="ChEBI" id="CHEBI:133980"/>
        <dbReference type="ChEBI" id="CHEBI:139511"/>
    </reaction>
</comment>
<organism evidence="3 4">
    <name type="scientific">Phytohabitans rumicis</name>
    <dbReference type="NCBI Taxonomy" id="1076125"/>
    <lineage>
        <taxon>Bacteria</taxon>
        <taxon>Bacillati</taxon>
        <taxon>Actinomycetota</taxon>
        <taxon>Actinomycetes</taxon>
        <taxon>Micromonosporales</taxon>
        <taxon>Micromonosporaceae</taxon>
    </lineage>
</organism>
<dbReference type="GO" id="GO:0070967">
    <property type="term" value="F:coenzyme F420 binding"/>
    <property type="evidence" value="ECO:0007669"/>
    <property type="project" value="TreeGrafter"/>
</dbReference>
<dbReference type="Gene3D" id="2.30.110.10">
    <property type="entry name" value="Electron Transport, Fmn-binding Protein, Chain A"/>
    <property type="match status" value="1"/>
</dbReference>
<evidence type="ECO:0000313" key="3">
    <source>
        <dbReference type="EMBL" id="GFJ95751.1"/>
    </source>
</evidence>
<dbReference type="GO" id="GO:0005886">
    <property type="term" value="C:plasma membrane"/>
    <property type="evidence" value="ECO:0007669"/>
    <property type="project" value="TreeGrafter"/>
</dbReference>
<evidence type="ECO:0000313" key="4">
    <source>
        <dbReference type="Proteomes" id="UP000482960"/>
    </source>
</evidence>
<dbReference type="PANTHER" id="PTHR39428:SF1">
    <property type="entry name" value="F420H(2)-DEPENDENT QUINONE REDUCTASE RV1261C"/>
    <property type="match status" value="1"/>
</dbReference>
<dbReference type="GO" id="GO:0016491">
    <property type="term" value="F:oxidoreductase activity"/>
    <property type="evidence" value="ECO:0007669"/>
    <property type="project" value="InterPro"/>
</dbReference>
<dbReference type="RefSeq" id="WP_173085089.1">
    <property type="nucleotide sequence ID" value="NZ_BAABJB010000040.1"/>
</dbReference>
<reference evidence="3 4" key="1">
    <citation type="submission" date="2020-03" db="EMBL/GenBank/DDBJ databases">
        <title>Whole genome shotgun sequence of Phytohabitans rumicis NBRC 108638.</title>
        <authorList>
            <person name="Komaki H."/>
            <person name="Tamura T."/>
        </authorList>
    </citation>
    <scope>NUCLEOTIDE SEQUENCE [LARGE SCALE GENOMIC DNA]</scope>
    <source>
        <strain evidence="3 4">NBRC 108638</strain>
    </source>
</reference>
<dbReference type="Pfam" id="PF04075">
    <property type="entry name" value="F420H2_quin_red"/>
    <property type="match status" value="1"/>
</dbReference>
<dbReference type="InterPro" id="IPR004378">
    <property type="entry name" value="F420H2_quin_Rdtase"/>
</dbReference>
<gene>
    <name evidence="3" type="ORF">Prum_093930</name>
</gene>
<keyword evidence="4" id="KW-1185">Reference proteome</keyword>
<accession>A0A6V8LLA4</accession>